<evidence type="ECO:0000256" key="1">
    <source>
        <dbReference type="SAM" id="Phobius"/>
    </source>
</evidence>
<keyword evidence="1" id="KW-1133">Transmembrane helix</keyword>
<organism evidence="2">
    <name type="scientific">marine metagenome</name>
    <dbReference type="NCBI Taxonomy" id="408172"/>
    <lineage>
        <taxon>unclassified sequences</taxon>
        <taxon>metagenomes</taxon>
        <taxon>ecological metagenomes</taxon>
    </lineage>
</organism>
<name>A0A381WEU3_9ZZZZ</name>
<accession>A0A381WEU3</accession>
<keyword evidence="1" id="KW-0812">Transmembrane</keyword>
<protein>
    <submittedName>
        <fullName evidence="2">Uncharacterized protein</fullName>
    </submittedName>
</protein>
<proteinExistence type="predicted"/>
<dbReference type="EMBL" id="UINC01011587">
    <property type="protein sequence ID" value="SVA51046.1"/>
    <property type="molecule type" value="Genomic_DNA"/>
</dbReference>
<evidence type="ECO:0000313" key="2">
    <source>
        <dbReference type="EMBL" id="SVA51046.1"/>
    </source>
</evidence>
<reference evidence="2" key="1">
    <citation type="submission" date="2018-05" db="EMBL/GenBank/DDBJ databases">
        <authorList>
            <person name="Lanie J.A."/>
            <person name="Ng W.-L."/>
            <person name="Kazmierczak K.M."/>
            <person name="Andrzejewski T.M."/>
            <person name="Davidsen T.M."/>
            <person name="Wayne K.J."/>
            <person name="Tettelin H."/>
            <person name="Glass J.I."/>
            <person name="Rusch D."/>
            <person name="Podicherti R."/>
            <person name="Tsui H.-C.T."/>
            <person name="Winkler M.E."/>
        </authorList>
    </citation>
    <scope>NUCLEOTIDE SEQUENCE</scope>
</reference>
<sequence>MNKRFVIVGVALVTIISIAFFVGSPMFGGFDLIR</sequence>
<gene>
    <name evidence="2" type="ORF">METZ01_LOCUS103900</name>
</gene>
<dbReference type="AlphaFoldDB" id="A0A381WEU3"/>
<feature type="transmembrane region" description="Helical" evidence="1">
    <location>
        <begin position="6"/>
        <end position="30"/>
    </location>
</feature>
<keyword evidence="1" id="KW-0472">Membrane</keyword>